<evidence type="ECO:0000256" key="2">
    <source>
        <dbReference type="SAM" id="Coils"/>
    </source>
</evidence>
<evidence type="ECO:0000313" key="6">
    <source>
        <dbReference type="Proteomes" id="UP001054902"/>
    </source>
</evidence>
<keyword evidence="4" id="KW-0732">Signal</keyword>
<sequence length="705" mass="79001">MRISKSVCLALLASSANAFTQPKVSSSPHLGKANKASFSISSSPLISSNTNTALYSSASDQFNSLSTSNELYNLVTQKRWKKVKNYLDQIYTENKTKKIGLMWQDKLGYTALHHATFHDAPGNIIRSMIKYGGKDLILQTTKDGVTALHFACSAGDMPFDVFSYLVTTGGRKLVMEKDSGSRTALFCLCANINKHANARDKVRLLLETGDAEVLVATEGQDFKSKYYKTVFDIAKENGADVEILNILSSYSMEPMEDPRTNVQQNTRRTNAQQQQSQSYARDRTNPNSGINFSNQEPNQSVTTNRYASPGSTQSASRFASSSNYQTPGSSTTSSNRNNSNRYSSSNYQAPGSSTVSTNMNNSNRYTSNNMNMNTSSSKIRNEWDGGEGELEATIKRLEAERLQNMKQTQRSVEMERQQAQQLKNAKQMAMNAQTLEKQLQEKSRQIEQLHEARLAEQNERIAVAQTLAQRNHDLAESREKLVRLEMEADGMGRMARDVKRLQDENARLIKELEESKLEQGRTIARIETLKRKFNDEKNQNVSLTQKMQHLVGENASREDNLKREVLRLNNIIADQREKLLNAEKNKTVVNVQQPTSPQNSVDSWNSEPVNGESSSSTSSPSGAEASAQSISTNSSMVPVKRNTSSSAMTHITTIDAAMQEIGELEYEVDTLMEELEQEKVKHSETFNRLRETRAELREMKNLLSK</sequence>
<evidence type="ECO:0000256" key="4">
    <source>
        <dbReference type="SAM" id="SignalP"/>
    </source>
</evidence>
<dbReference type="PROSITE" id="PS50297">
    <property type="entry name" value="ANK_REP_REGION"/>
    <property type="match status" value="1"/>
</dbReference>
<dbReference type="EMBL" id="BLLK01000051">
    <property type="protein sequence ID" value="GFH55835.1"/>
    <property type="molecule type" value="Genomic_DNA"/>
</dbReference>
<feature type="compositionally biased region" description="Polar residues" evidence="3">
    <location>
        <begin position="628"/>
        <end position="644"/>
    </location>
</feature>
<feature type="region of interest" description="Disordered" evidence="3">
    <location>
        <begin position="584"/>
        <end position="644"/>
    </location>
</feature>
<proteinExistence type="predicted"/>
<dbReference type="SUPFAM" id="SSF48403">
    <property type="entry name" value="Ankyrin repeat"/>
    <property type="match status" value="1"/>
</dbReference>
<dbReference type="InterPro" id="IPR002110">
    <property type="entry name" value="Ankyrin_rpt"/>
</dbReference>
<keyword evidence="6" id="KW-1185">Reference proteome</keyword>
<evidence type="ECO:0000313" key="5">
    <source>
        <dbReference type="EMBL" id="GFH55835.1"/>
    </source>
</evidence>
<feature type="compositionally biased region" description="Low complexity" evidence="3">
    <location>
        <begin position="605"/>
        <end position="627"/>
    </location>
</feature>
<feature type="signal peptide" evidence="4">
    <location>
        <begin position="1"/>
        <end position="18"/>
    </location>
</feature>
<keyword evidence="2" id="KW-0175">Coiled coil</keyword>
<dbReference type="AlphaFoldDB" id="A0AAD3H9Y7"/>
<feature type="compositionally biased region" description="Polar residues" evidence="3">
    <location>
        <begin position="587"/>
        <end position="604"/>
    </location>
</feature>
<dbReference type="Proteomes" id="UP001054902">
    <property type="component" value="Unassembled WGS sequence"/>
</dbReference>
<feature type="region of interest" description="Disordered" evidence="3">
    <location>
        <begin position="252"/>
        <end position="383"/>
    </location>
</feature>
<accession>A0AAD3H9Y7</accession>
<feature type="coiled-coil region" evidence="2">
    <location>
        <begin position="654"/>
        <end position="692"/>
    </location>
</feature>
<feature type="compositionally biased region" description="Low complexity" evidence="3">
    <location>
        <begin position="260"/>
        <end position="277"/>
    </location>
</feature>
<dbReference type="InterPro" id="IPR036770">
    <property type="entry name" value="Ankyrin_rpt-contain_sf"/>
</dbReference>
<keyword evidence="1" id="KW-0040">ANK repeat</keyword>
<gene>
    <name evidence="5" type="ORF">CTEN210_12311</name>
</gene>
<organism evidence="5 6">
    <name type="scientific">Chaetoceros tenuissimus</name>
    <dbReference type="NCBI Taxonomy" id="426638"/>
    <lineage>
        <taxon>Eukaryota</taxon>
        <taxon>Sar</taxon>
        <taxon>Stramenopiles</taxon>
        <taxon>Ochrophyta</taxon>
        <taxon>Bacillariophyta</taxon>
        <taxon>Coscinodiscophyceae</taxon>
        <taxon>Chaetocerotophycidae</taxon>
        <taxon>Chaetocerotales</taxon>
        <taxon>Chaetocerotaceae</taxon>
        <taxon>Chaetoceros</taxon>
    </lineage>
</organism>
<evidence type="ECO:0000256" key="3">
    <source>
        <dbReference type="SAM" id="MobiDB-lite"/>
    </source>
</evidence>
<feature type="repeat" description="ANK" evidence="1">
    <location>
        <begin position="143"/>
        <end position="177"/>
    </location>
</feature>
<dbReference type="PROSITE" id="PS50088">
    <property type="entry name" value="ANK_REPEAT"/>
    <property type="match status" value="1"/>
</dbReference>
<comment type="caution">
    <text evidence="5">The sequence shown here is derived from an EMBL/GenBank/DDBJ whole genome shotgun (WGS) entry which is preliminary data.</text>
</comment>
<feature type="chain" id="PRO_5042053197" evidence="4">
    <location>
        <begin position="19"/>
        <end position="705"/>
    </location>
</feature>
<evidence type="ECO:0000256" key="1">
    <source>
        <dbReference type="PROSITE-ProRule" id="PRU00023"/>
    </source>
</evidence>
<feature type="compositionally biased region" description="Low complexity" evidence="3">
    <location>
        <begin position="311"/>
        <end position="322"/>
    </location>
</feature>
<feature type="compositionally biased region" description="Polar residues" evidence="3">
    <location>
        <begin position="285"/>
        <end position="310"/>
    </location>
</feature>
<feature type="compositionally biased region" description="Low complexity" evidence="3">
    <location>
        <begin position="329"/>
        <end position="377"/>
    </location>
</feature>
<reference evidence="5 6" key="1">
    <citation type="journal article" date="2021" name="Sci. Rep.">
        <title>The genome of the diatom Chaetoceros tenuissimus carries an ancient integrated fragment of an extant virus.</title>
        <authorList>
            <person name="Hongo Y."/>
            <person name="Kimura K."/>
            <person name="Takaki Y."/>
            <person name="Yoshida Y."/>
            <person name="Baba S."/>
            <person name="Kobayashi G."/>
            <person name="Nagasaki K."/>
            <person name="Hano T."/>
            <person name="Tomaru Y."/>
        </authorList>
    </citation>
    <scope>NUCLEOTIDE SEQUENCE [LARGE SCALE GENOMIC DNA]</scope>
    <source>
        <strain evidence="5 6">NIES-3715</strain>
    </source>
</reference>
<dbReference type="Gene3D" id="1.25.40.20">
    <property type="entry name" value="Ankyrin repeat-containing domain"/>
    <property type="match status" value="1"/>
</dbReference>
<protein>
    <submittedName>
        <fullName evidence="5">Uncharacterized protein</fullName>
    </submittedName>
</protein>
<name>A0AAD3H9Y7_9STRA</name>